<dbReference type="AlphaFoldDB" id="A0A0F8WSF0"/>
<organism evidence="1">
    <name type="scientific">marine sediment metagenome</name>
    <dbReference type="NCBI Taxonomy" id="412755"/>
    <lineage>
        <taxon>unclassified sequences</taxon>
        <taxon>metagenomes</taxon>
        <taxon>ecological metagenomes</taxon>
    </lineage>
</organism>
<protein>
    <recommendedName>
        <fullName evidence="2">Glycosyl transferase family 1 domain-containing protein</fullName>
    </recommendedName>
</protein>
<evidence type="ECO:0008006" key="2">
    <source>
        <dbReference type="Google" id="ProtNLM"/>
    </source>
</evidence>
<sequence>YFNYKYLSPDDLALYMCAADVVLLPRLELLNAGTLFLALTYKKIVAGPKTGNLSEVLKQLGMPGFDPQFPNSAADALQEAFTLFRENNKIDEERLITYQPENVARKWDILIENSVKNGFSIH</sequence>
<evidence type="ECO:0000313" key="1">
    <source>
        <dbReference type="EMBL" id="KKK59603.1"/>
    </source>
</evidence>
<accession>A0A0F8WSF0</accession>
<feature type="non-terminal residue" evidence="1">
    <location>
        <position position="1"/>
    </location>
</feature>
<comment type="caution">
    <text evidence="1">The sequence shown here is derived from an EMBL/GenBank/DDBJ whole genome shotgun (WGS) entry which is preliminary data.</text>
</comment>
<proteinExistence type="predicted"/>
<reference evidence="1" key="1">
    <citation type="journal article" date="2015" name="Nature">
        <title>Complex archaea that bridge the gap between prokaryotes and eukaryotes.</title>
        <authorList>
            <person name="Spang A."/>
            <person name="Saw J.H."/>
            <person name="Jorgensen S.L."/>
            <person name="Zaremba-Niedzwiedzka K."/>
            <person name="Martijn J."/>
            <person name="Lind A.E."/>
            <person name="van Eijk R."/>
            <person name="Schleper C."/>
            <person name="Guy L."/>
            <person name="Ettema T.J."/>
        </authorList>
    </citation>
    <scope>NUCLEOTIDE SEQUENCE</scope>
</reference>
<name>A0A0F8WSF0_9ZZZZ</name>
<dbReference type="EMBL" id="LAZR01063388">
    <property type="protein sequence ID" value="KKK59603.1"/>
    <property type="molecule type" value="Genomic_DNA"/>
</dbReference>
<gene>
    <name evidence="1" type="ORF">LCGC14_3032750</name>
</gene>